<dbReference type="PANTHER" id="PTHR12526:SF635">
    <property type="entry name" value="GLYCOSYL TRANSFERASE GROUP 1"/>
    <property type="match status" value="1"/>
</dbReference>
<keyword evidence="4" id="KW-1185">Reference proteome</keyword>
<reference evidence="3 4" key="1">
    <citation type="submission" date="2019-05" db="EMBL/GenBank/DDBJ databases">
        <authorList>
            <person name="Pankratov T."/>
            <person name="Grouzdev D."/>
        </authorList>
    </citation>
    <scope>NUCLEOTIDE SEQUENCE [LARGE SCALE GENOMIC DNA]</scope>
    <source>
        <strain evidence="3 4">KEBCLARHB70R</strain>
    </source>
</reference>
<evidence type="ECO:0000313" key="4">
    <source>
        <dbReference type="Proteomes" id="UP000305654"/>
    </source>
</evidence>
<proteinExistence type="predicted"/>
<dbReference type="GO" id="GO:0016757">
    <property type="term" value="F:glycosyltransferase activity"/>
    <property type="evidence" value="ECO:0007669"/>
    <property type="project" value="InterPro"/>
</dbReference>
<dbReference type="SUPFAM" id="SSF53756">
    <property type="entry name" value="UDP-Glycosyltransferase/glycogen phosphorylase"/>
    <property type="match status" value="1"/>
</dbReference>
<dbReference type="RefSeq" id="WP_138325374.1">
    <property type="nucleotide sequence ID" value="NZ_VCDI01000002.1"/>
</dbReference>
<dbReference type="OrthoDB" id="7249056at2"/>
<dbReference type="EMBL" id="VCDI01000002">
    <property type="protein sequence ID" value="TLU73294.1"/>
    <property type="molecule type" value="Genomic_DNA"/>
</dbReference>
<dbReference type="AlphaFoldDB" id="A0A5R9J6P3"/>
<evidence type="ECO:0000313" key="3">
    <source>
        <dbReference type="EMBL" id="TLU73294.1"/>
    </source>
</evidence>
<dbReference type="Pfam" id="PF00534">
    <property type="entry name" value="Glycos_transf_1"/>
    <property type="match status" value="1"/>
</dbReference>
<dbReference type="InterPro" id="IPR028098">
    <property type="entry name" value="Glyco_trans_4-like_N"/>
</dbReference>
<dbReference type="PANTHER" id="PTHR12526">
    <property type="entry name" value="GLYCOSYLTRANSFERASE"/>
    <property type="match status" value="1"/>
</dbReference>
<dbReference type="Gene3D" id="3.40.50.2000">
    <property type="entry name" value="Glycogen Phosphorylase B"/>
    <property type="match status" value="2"/>
</dbReference>
<name>A0A5R9J6P3_9PROT</name>
<feature type="domain" description="Glycosyl transferase family 1" evidence="1">
    <location>
        <begin position="209"/>
        <end position="363"/>
    </location>
</feature>
<gene>
    <name evidence="3" type="ORF">FE263_07765</name>
</gene>
<dbReference type="CDD" id="cd03801">
    <property type="entry name" value="GT4_PimA-like"/>
    <property type="match status" value="1"/>
</dbReference>
<feature type="domain" description="Glycosyltransferase subfamily 4-like N-terminal" evidence="2">
    <location>
        <begin position="15"/>
        <end position="192"/>
    </location>
</feature>
<protein>
    <submittedName>
        <fullName evidence="3">Glycosyltransferase family 4 protein</fullName>
    </submittedName>
</protein>
<dbReference type="Pfam" id="PF13439">
    <property type="entry name" value="Glyco_transf_4"/>
    <property type="match status" value="1"/>
</dbReference>
<comment type="caution">
    <text evidence="3">The sequence shown here is derived from an EMBL/GenBank/DDBJ whole genome shotgun (WGS) entry which is preliminary data.</text>
</comment>
<evidence type="ECO:0000259" key="2">
    <source>
        <dbReference type="Pfam" id="PF13439"/>
    </source>
</evidence>
<sequence length="419" mass="46944">MRILFLNNLFPPLVIGGYEIACANVARALAGRGHDIRLLTTWSHLPLLADQPAWVDRSLDLQWFIPHLSPEPKVQERAIHASFCTIYPNTLRLLQVVREFRPDIVYVWNVAGIGGVALLDLLNQVKVPWAIHLMDRIPAELKAHVPPTILGLFNAQGAELYATARIISMSQHLVDEIEQVGHIGFPQGVDLIPGWADETDALPHEPYLRDGEARFVTAGTVRPHKGIDLILQASSALKMSGREFKVDIYGDGEIQRYVDMARTLQVDDRVSFKGSRRQPELLKLYAEYDCFLFPTWEREPFGFTPVEAAARGAIPIMTRNCGASERLVDGVHCLKIERNVEDLIEAMTMITDRHVDLEAMGQAGHRLGTSDLSFSHSLDRVEAVLRGHARDWQTALADDPKLPLLAFLKHNLSLALRFG</sequence>
<dbReference type="InterPro" id="IPR001296">
    <property type="entry name" value="Glyco_trans_1"/>
</dbReference>
<evidence type="ECO:0000259" key="1">
    <source>
        <dbReference type="Pfam" id="PF00534"/>
    </source>
</evidence>
<accession>A0A5R9J6P3</accession>
<organism evidence="3 4">
    <name type="scientific">Lichenicoccus roseus</name>
    <dbReference type="NCBI Taxonomy" id="2683649"/>
    <lineage>
        <taxon>Bacteria</taxon>
        <taxon>Pseudomonadati</taxon>
        <taxon>Pseudomonadota</taxon>
        <taxon>Alphaproteobacteria</taxon>
        <taxon>Acetobacterales</taxon>
        <taxon>Acetobacteraceae</taxon>
        <taxon>Lichenicoccus</taxon>
    </lineage>
</organism>
<dbReference type="Proteomes" id="UP000305654">
    <property type="component" value="Unassembled WGS sequence"/>
</dbReference>
<keyword evidence="3" id="KW-0808">Transferase</keyword>